<feature type="transmembrane region" description="Helical" evidence="13">
    <location>
        <begin position="92"/>
        <end position="121"/>
    </location>
</feature>
<dbReference type="EMBL" id="CP003075">
    <property type="protein sequence ID" value="AEQ52123.1"/>
    <property type="molecule type" value="Genomic_DNA"/>
</dbReference>
<dbReference type="GO" id="GO:0020037">
    <property type="term" value="F:heme binding"/>
    <property type="evidence" value="ECO:0007669"/>
    <property type="project" value="TreeGrafter"/>
</dbReference>
<keyword evidence="16" id="KW-1185">Reference proteome</keyword>
<feature type="transmembrane region" description="Helical" evidence="13">
    <location>
        <begin position="48"/>
        <end position="71"/>
    </location>
</feature>
<dbReference type="eggNOG" id="COG3038">
    <property type="taxonomic scope" value="Bacteria"/>
</dbReference>
<feature type="transmembrane region" description="Helical" evidence="13">
    <location>
        <begin position="12"/>
        <end position="36"/>
    </location>
</feature>
<dbReference type="STRING" id="1082931.KKY_2114"/>
<evidence type="ECO:0000256" key="2">
    <source>
        <dbReference type="ARBA" id="ARBA00004651"/>
    </source>
</evidence>
<feature type="domain" description="Cytochrome b561 bacterial/Ni-hydrogenase" evidence="14">
    <location>
        <begin position="9"/>
        <end position="172"/>
    </location>
</feature>
<dbReference type="RefSeq" id="WP_014131272.1">
    <property type="nucleotide sequence ID" value="NC_016078.1"/>
</dbReference>
<dbReference type="KEGG" id="phl:KKY_2114"/>
<evidence type="ECO:0000259" key="14">
    <source>
        <dbReference type="Pfam" id="PF01292"/>
    </source>
</evidence>
<evidence type="ECO:0000256" key="9">
    <source>
        <dbReference type="ARBA" id="ARBA00022989"/>
    </source>
</evidence>
<feature type="transmembrane region" description="Helical" evidence="13">
    <location>
        <begin position="141"/>
        <end position="162"/>
    </location>
</feature>
<evidence type="ECO:0000313" key="15">
    <source>
        <dbReference type="EMBL" id="AEQ52123.1"/>
    </source>
</evidence>
<keyword evidence="7" id="KW-0479">Metal-binding</keyword>
<dbReference type="GO" id="GO:0005886">
    <property type="term" value="C:plasma membrane"/>
    <property type="evidence" value="ECO:0007669"/>
    <property type="project" value="UniProtKB-SubCell"/>
</dbReference>
<keyword evidence="8" id="KW-0249">Electron transport</keyword>
<evidence type="ECO:0000256" key="10">
    <source>
        <dbReference type="ARBA" id="ARBA00023004"/>
    </source>
</evidence>
<organism evidence="15 16">
    <name type="scientific">Pelagibacterium halotolerans (strain DSM 22347 / JCM 15775 / CGMCC 1.7692 / B2)</name>
    <dbReference type="NCBI Taxonomy" id="1082931"/>
    <lineage>
        <taxon>Bacteria</taxon>
        <taxon>Pseudomonadati</taxon>
        <taxon>Pseudomonadota</taxon>
        <taxon>Alphaproteobacteria</taxon>
        <taxon>Hyphomicrobiales</taxon>
        <taxon>Devosiaceae</taxon>
        <taxon>Pelagibacterium</taxon>
    </lineage>
</organism>
<comment type="similarity">
    <text evidence="12">Belongs to the cytochrome b561 family.</text>
</comment>
<sequence>MGLKSTQDRYGAVAIAIHWITAAMIVALIALGLNAASATDDSARRALLLPHIALGLLTLALTLFRIAWWAFADRKPARPAGVPLVQLRIAEIVHMLIYAAIIALAASGIATNVVGGVIAALTSGTPIPDLDALAPRQAHGLLARLFLLLLTIHIAAALYHHFVRRDGLLARMGIGKART</sequence>
<dbReference type="InterPro" id="IPR052168">
    <property type="entry name" value="Cytochrome_b561_oxidase"/>
</dbReference>
<keyword evidence="11 13" id="KW-0472">Membrane</keyword>
<dbReference type="GO" id="GO:0046872">
    <property type="term" value="F:metal ion binding"/>
    <property type="evidence" value="ECO:0007669"/>
    <property type="project" value="UniProtKB-KW"/>
</dbReference>
<keyword evidence="3" id="KW-0813">Transport</keyword>
<evidence type="ECO:0000313" key="16">
    <source>
        <dbReference type="Proteomes" id="UP000008850"/>
    </source>
</evidence>
<dbReference type="GO" id="GO:0022904">
    <property type="term" value="P:respiratory electron transport chain"/>
    <property type="evidence" value="ECO:0007669"/>
    <property type="project" value="InterPro"/>
</dbReference>
<gene>
    <name evidence="15" type="ordered locus">KKY_2114</name>
</gene>
<comment type="cofactor">
    <cofactor evidence="1">
        <name>heme b</name>
        <dbReference type="ChEBI" id="CHEBI:60344"/>
    </cofactor>
</comment>
<evidence type="ECO:0000256" key="4">
    <source>
        <dbReference type="ARBA" id="ARBA00022475"/>
    </source>
</evidence>
<evidence type="ECO:0000256" key="7">
    <source>
        <dbReference type="ARBA" id="ARBA00022723"/>
    </source>
</evidence>
<dbReference type="Proteomes" id="UP000008850">
    <property type="component" value="Chromosome"/>
</dbReference>
<evidence type="ECO:0000256" key="1">
    <source>
        <dbReference type="ARBA" id="ARBA00001970"/>
    </source>
</evidence>
<evidence type="ECO:0000256" key="13">
    <source>
        <dbReference type="SAM" id="Phobius"/>
    </source>
</evidence>
<keyword evidence="5" id="KW-0349">Heme</keyword>
<dbReference type="Pfam" id="PF01292">
    <property type="entry name" value="Ni_hydr_CYTB"/>
    <property type="match status" value="1"/>
</dbReference>
<name>G4RGT4_PELHB</name>
<dbReference type="PANTHER" id="PTHR30529">
    <property type="entry name" value="CYTOCHROME B561"/>
    <property type="match status" value="1"/>
</dbReference>
<evidence type="ECO:0000256" key="11">
    <source>
        <dbReference type="ARBA" id="ARBA00023136"/>
    </source>
</evidence>
<dbReference type="SUPFAM" id="SSF81342">
    <property type="entry name" value="Transmembrane di-heme cytochromes"/>
    <property type="match status" value="1"/>
</dbReference>
<keyword evidence="9 13" id="KW-1133">Transmembrane helix</keyword>
<evidence type="ECO:0000256" key="6">
    <source>
        <dbReference type="ARBA" id="ARBA00022692"/>
    </source>
</evidence>
<evidence type="ECO:0000256" key="3">
    <source>
        <dbReference type="ARBA" id="ARBA00022448"/>
    </source>
</evidence>
<dbReference type="Gene3D" id="1.20.950.20">
    <property type="entry name" value="Transmembrane di-heme cytochromes, Chain C"/>
    <property type="match status" value="1"/>
</dbReference>
<dbReference type="HOGENOM" id="CLU_095321_2_0_5"/>
<dbReference type="InterPro" id="IPR016174">
    <property type="entry name" value="Di-haem_cyt_TM"/>
</dbReference>
<evidence type="ECO:0000256" key="8">
    <source>
        <dbReference type="ARBA" id="ARBA00022982"/>
    </source>
</evidence>
<keyword evidence="6 13" id="KW-0812">Transmembrane</keyword>
<dbReference type="GO" id="GO:0009055">
    <property type="term" value="F:electron transfer activity"/>
    <property type="evidence" value="ECO:0007669"/>
    <property type="project" value="InterPro"/>
</dbReference>
<reference evidence="15 16" key="1">
    <citation type="journal article" date="2012" name="J. Bacteriol.">
        <title>Complete genome sequence of Pelagibacterium halotolerans B2T.</title>
        <authorList>
            <person name="Huo Y.Y."/>
            <person name="Cheng H."/>
            <person name="Han X.F."/>
            <person name="Jiang X.W."/>
            <person name="Sun C."/>
            <person name="Zhang X.Q."/>
            <person name="Zhu X.F."/>
            <person name="Liu Y.F."/>
            <person name="Li P.F."/>
            <person name="Ni P.X."/>
            <person name="Wu M."/>
        </authorList>
    </citation>
    <scope>NUCLEOTIDE SEQUENCE [LARGE SCALE GENOMIC DNA]</scope>
    <source>
        <strain evidence="16">DSM 22347 / JCM 15775 / CGMCC 1.7692 / B2</strain>
    </source>
</reference>
<evidence type="ECO:0000256" key="5">
    <source>
        <dbReference type="ARBA" id="ARBA00022617"/>
    </source>
</evidence>
<evidence type="ECO:0000256" key="12">
    <source>
        <dbReference type="ARBA" id="ARBA00037975"/>
    </source>
</evidence>
<keyword evidence="4" id="KW-1003">Cell membrane</keyword>
<comment type="subcellular location">
    <subcellularLocation>
        <location evidence="2">Cell membrane</location>
        <topology evidence="2">Multi-pass membrane protein</topology>
    </subcellularLocation>
</comment>
<protein>
    <submittedName>
        <fullName evidence="15">Cytochrome B561</fullName>
    </submittedName>
</protein>
<proteinExistence type="inferred from homology"/>
<accession>G4RGT4</accession>
<dbReference type="InterPro" id="IPR011577">
    <property type="entry name" value="Cyt_b561_bac/Ni-Hgenase"/>
</dbReference>
<keyword evidence="10" id="KW-0408">Iron</keyword>
<dbReference type="PANTHER" id="PTHR30529:SF1">
    <property type="entry name" value="CYTOCHROME B561 HOMOLOG 2"/>
    <property type="match status" value="1"/>
</dbReference>
<dbReference type="AlphaFoldDB" id="G4RGT4"/>